<feature type="region of interest" description="Disordered" evidence="1">
    <location>
        <begin position="36"/>
        <end position="81"/>
    </location>
</feature>
<feature type="compositionally biased region" description="Basic and acidic residues" evidence="1">
    <location>
        <begin position="40"/>
        <end position="52"/>
    </location>
</feature>
<reference evidence="2" key="1">
    <citation type="submission" date="2014-09" db="EMBL/GenBank/DDBJ databases">
        <authorList>
            <person name="Magalhaes I.L.F."/>
            <person name="Oliveira U."/>
            <person name="Santos F.R."/>
            <person name="Vidigal T.H.D.A."/>
            <person name="Brescovit A.D."/>
            <person name="Santos A.J."/>
        </authorList>
    </citation>
    <scope>NUCLEOTIDE SEQUENCE</scope>
    <source>
        <tissue evidence="2">Shoot tissue taken approximately 20 cm above the soil surface</tissue>
    </source>
</reference>
<organism evidence="2">
    <name type="scientific">Arundo donax</name>
    <name type="common">Giant reed</name>
    <name type="synonym">Donax arundinaceus</name>
    <dbReference type="NCBI Taxonomy" id="35708"/>
    <lineage>
        <taxon>Eukaryota</taxon>
        <taxon>Viridiplantae</taxon>
        <taxon>Streptophyta</taxon>
        <taxon>Embryophyta</taxon>
        <taxon>Tracheophyta</taxon>
        <taxon>Spermatophyta</taxon>
        <taxon>Magnoliopsida</taxon>
        <taxon>Liliopsida</taxon>
        <taxon>Poales</taxon>
        <taxon>Poaceae</taxon>
        <taxon>PACMAD clade</taxon>
        <taxon>Arundinoideae</taxon>
        <taxon>Arundineae</taxon>
        <taxon>Arundo</taxon>
    </lineage>
</organism>
<reference evidence="2" key="2">
    <citation type="journal article" date="2015" name="Data Brief">
        <title>Shoot transcriptome of the giant reed, Arundo donax.</title>
        <authorList>
            <person name="Barrero R.A."/>
            <person name="Guerrero F.D."/>
            <person name="Moolhuijzen P."/>
            <person name="Goolsby J.A."/>
            <person name="Tidwell J."/>
            <person name="Bellgard S.E."/>
            <person name="Bellgard M.I."/>
        </authorList>
    </citation>
    <scope>NUCLEOTIDE SEQUENCE</scope>
    <source>
        <tissue evidence="2">Shoot tissue taken approximately 20 cm above the soil surface</tissue>
    </source>
</reference>
<accession>A0A0A8ZRU7</accession>
<protein>
    <submittedName>
        <fullName evidence="2">Uncharacterized protein</fullName>
    </submittedName>
</protein>
<evidence type="ECO:0000313" key="2">
    <source>
        <dbReference type="EMBL" id="JAD40433.1"/>
    </source>
</evidence>
<sequence>MMPSTNVQAGAAVLSAMRSLTVASSGVPRTIQRISSRSIENPERASKGEAAVRADPMLAKEVARTSRGGAGRASTTVCSGT</sequence>
<evidence type="ECO:0000256" key="1">
    <source>
        <dbReference type="SAM" id="MobiDB-lite"/>
    </source>
</evidence>
<dbReference type="AlphaFoldDB" id="A0A0A8ZRU7"/>
<dbReference type="EMBL" id="GBRH01257462">
    <property type="protein sequence ID" value="JAD40433.1"/>
    <property type="molecule type" value="Transcribed_RNA"/>
</dbReference>
<proteinExistence type="predicted"/>
<name>A0A0A8ZRU7_ARUDO</name>